<feature type="compositionally biased region" description="Low complexity" evidence="3">
    <location>
        <begin position="270"/>
        <end position="286"/>
    </location>
</feature>
<dbReference type="OMA" id="HMIESSD"/>
<evidence type="ECO:0000256" key="3">
    <source>
        <dbReference type="SAM" id="MobiDB-lite"/>
    </source>
</evidence>
<feature type="compositionally biased region" description="Low complexity" evidence="3">
    <location>
        <begin position="358"/>
        <end position="367"/>
    </location>
</feature>
<dbReference type="InterPro" id="IPR000938">
    <property type="entry name" value="CAP-Gly_domain"/>
</dbReference>
<dbReference type="PROSITE" id="PS50245">
    <property type="entry name" value="CAP_GLY_2"/>
    <property type="match status" value="1"/>
</dbReference>
<sequence length="971" mass="107564">MSKIARPPLPSNNDSLTTATTTKQQRLLQRSTFDEGNNNGVHDSPSSTFIRSIKPSHSTTIQSTKNASLNNGSAYDGNDLQAASLSSLSSSSQDNLPLVVGGRVTVPSLDIIGTLRFLGSTQFKPGIWAGIELDTVGSGKNDGTVQGTRYFTCPDKSGLFVLASKAFPLPSAKQQQRQGRERIKTHVRPVASKSARVSSKSSSATHQVPPLPNTPTAAKRSITTRLPNSSKTSISTRTPKTRASASPVIHRPSNSPIRQRTSALPSVKRSSTSSSSNTTHSSSADTTNKRASAVRISVSNPVVHVFDSPKSEPKQPDSQDNRHSPVALSSSPSLSSVSSPHTQTTAGTSATSVSLNNSPSPTKTSTSPSPPPPQSSSSPSPSPSNHQKSMVNMEEMHQLYDLLQKTQREKDILVEQMQNKDAAFERLVSAKESYALQVEDKDQALARTQRELASQQTLIDELSEKVAGYEEKAAQQVRDDATEEQYVRRVSKLESLVATLQEQAAQTAQSHEQRAREHAGQLDLLRRELDQEKQLCASLEKECDALRKTGLETIHAYEQSVDQIKHDHAHLLDEKEARLRHTQSALDNLKRQLHTFDVDGGDIDDVDLIMATYNDTNGDGNYDDDDDSYTGGDDNFGDGDGLQPGRSSASSRRHRLSSQQQQYNTDARSWSEQRHRLEDQLDLTMTELENERSTMRSLATELETLREETTNLRRHQHAMETQYAALQQEMTKEIEDKRRLMEEADAAFEAQAKAEDELYQMKIASAAPSADDHDNTSSSNNDDTHLAPAKDTSENLLQQQLRELEQQASHYKQQYHAMEQECMRLMDEMLAMADDGDKRGGSSDAVVKSLEQQLKQATHEHEHAMRTKQVELQKMCKELADLESLVETKVFGQGDAEEALEEERNKVKRLERQLAQLSKTPPPFCEMCNQEGHDLFSCKTRKDGGAPMYCEYCDAHGDHRTQDCPDQDETF</sequence>
<dbReference type="Gene3D" id="2.30.30.190">
    <property type="entry name" value="CAP Gly-rich-like domain"/>
    <property type="match status" value="1"/>
</dbReference>
<feature type="region of interest" description="Disordered" evidence="3">
    <location>
        <begin position="171"/>
        <end position="388"/>
    </location>
</feature>
<proteinExistence type="predicted"/>
<feature type="compositionally biased region" description="Low complexity" evidence="3">
    <location>
        <begin position="188"/>
        <end position="204"/>
    </location>
</feature>
<dbReference type="FunCoup" id="A0A163MP07">
    <property type="interactions" value="61"/>
</dbReference>
<organism evidence="5">
    <name type="scientific">Absidia glauca</name>
    <name type="common">Pin mould</name>
    <dbReference type="NCBI Taxonomy" id="4829"/>
    <lineage>
        <taxon>Eukaryota</taxon>
        <taxon>Fungi</taxon>
        <taxon>Fungi incertae sedis</taxon>
        <taxon>Mucoromycota</taxon>
        <taxon>Mucoromycotina</taxon>
        <taxon>Mucoromycetes</taxon>
        <taxon>Mucorales</taxon>
        <taxon>Cunninghamellaceae</taxon>
        <taxon>Absidia</taxon>
    </lineage>
</organism>
<gene>
    <name evidence="5" type="primary">ABSGL_12735.1 scaffold 13359</name>
</gene>
<feature type="compositionally biased region" description="Polar residues" evidence="3">
    <location>
        <begin position="252"/>
        <end position="264"/>
    </location>
</feature>
<dbReference type="PANTHER" id="PTHR23160:SF19">
    <property type="entry name" value="MYOSIN HEAVY CHAIN-RELATED PROTEIN"/>
    <property type="match status" value="1"/>
</dbReference>
<dbReference type="PANTHER" id="PTHR23160">
    <property type="entry name" value="SYNAPTONEMAL COMPLEX PROTEIN-RELATED"/>
    <property type="match status" value="1"/>
</dbReference>
<feature type="region of interest" description="Disordered" evidence="3">
    <location>
        <begin position="614"/>
        <end position="672"/>
    </location>
</feature>
<feature type="coiled-coil region" evidence="2">
    <location>
        <begin position="794"/>
        <end position="920"/>
    </location>
</feature>
<dbReference type="Pfam" id="PF01302">
    <property type="entry name" value="CAP_GLY"/>
    <property type="match status" value="1"/>
</dbReference>
<feature type="coiled-coil region" evidence="2">
    <location>
        <begin position="674"/>
        <end position="757"/>
    </location>
</feature>
<evidence type="ECO:0000313" key="5">
    <source>
        <dbReference type="EMBL" id="SAM07101.1"/>
    </source>
</evidence>
<dbReference type="SMART" id="SM01052">
    <property type="entry name" value="CAP_GLY"/>
    <property type="match status" value="1"/>
</dbReference>
<evidence type="ECO:0000256" key="1">
    <source>
        <dbReference type="ARBA" id="ARBA00023054"/>
    </source>
</evidence>
<keyword evidence="6" id="KW-1185">Reference proteome</keyword>
<dbReference type="SUPFAM" id="SSF74924">
    <property type="entry name" value="Cap-Gly domain"/>
    <property type="match status" value="1"/>
</dbReference>
<dbReference type="AlphaFoldDB" id="A0A163MP07"/>
<feature type="compositionally biased region" description="Low complexity" evidence="3">
    <location>
        <begin position="324"/>
        <end position="340"/>
    </location>
</feature>
<reference evidence="5" key="1">
    <citation type="submission" date="2016-04" db="EMBL/GenBank/DDBJ databases">
        <authorList>
            <person name="Evans L.H."/>
            <person name="Alamgir A."/>
            <person name="Owens N."/>
            <person name="Weber N.D."/>
            <person name="Virtaneva K."/>
            <person name="Barbian K."/>
            <person name="Babar A."/>
            <person name="Rosenke K."/>
        </authorList>
    </citation>
    <scope>NUCLEOTIDE SEQUENCE [LARGE SCALE GENOMIC DNA]</scope>
    <source>
        <strain evidence="5">CBS 101.48</strain>
    </source>
</reference>
<feature type="compositionally biased region" description="Basic and acidic residues" evidence="3">
    <location>
        <begin position="307"/>
        <end position="323"/>
    </location>
</feature>
<name>A0A163MP07_ABSGL</name>
<dbReference type="InParanoid" id="A0A163MP07"/>
<feature type="coiled-coil region" evidence="2">
    <location>
        <begin position="403"/>
        <end position="592"/>
    </location>
</feature>
<evidence type="ECO:0000256" key="2">
    <source>
        <dbReference type="SAM" id="Coils"/>
    </source>
</evidence>
<feature type="compositionally biased region" description="Polar residues" evidence="3">
    <location>
        <begin position="221"/>
        <end position="244"/>
    </location>
</feature>
<dbReference type="PROSITE" id="PS00845">
    <property type="entry name" value="CAP_GLY_1"/>
    <property type="match status" value="1"/>
</dbReference>
<keyword evidence="1 2" id="KW-0175">Coiled coil</keyword>
<feature type="compositionally biased region" description="Polar residues" evidence="3">
    <location>
        <begin position="11"/>
        <end position="23"/>
    </location>
</feature>
<feature type="region of interest" description="Disordered" evidence="3">
    <location>
        <begin position="767"/>
        <end position="788"/>
    </location>
</feature>
<protein>
    <recommendedName>
        <fullName evidence="4">CAP-Gly domain-containing protein</fullName>
    </recommendedName>
</protein>
<dbReference type="InterPro" id="IPR036859">
    <property type="entry name" value="CAP-Gly_dom_sf"/>
</dbReference>
<dbReference type="Proteomes" id="UP000078561">
    <property type="component" value="Unassembled WGS sequence"/>
</dbReference>
<dbReference type="EMBL" id="LT554703">
    <property type="protein sequence ID" value="SAM07101.1"/>
    <property type="molecule type" value="Genomic_DNA"/>
</dbReference>
<feature type="region of interest" description="Disordered" evidence="3">
    <location>
        <begin position="1"/>
        <end position="23"/>
    </location>
</feature>
<dbReference type="OrthoDB" id="2130750at2759"/>
<feature type="compositionally biased region" description="Polar residues" evidence="3">
    <location>
        <begin position="341"/>
        <end position="357"/>
    </location>
</feature>
<dbReference type="STRING" id="4829.A0A163MP07"/>
<feature type="domain" description="CAP-Gly" evidence="4">
    <location>
        <begin position="119"/>
        <end position="162"/>
    </location>
</feature>
<evidence type="ECO:0000259" key="4">
    <source>
        <dbReference type="PROSITE" id="PS50245"/>
    </source>
</evidence>
<accession>A0A163MP07</accession>
<evidence type="ECO:0000313" key="6">
    <source>
        <dbReference type="Proteomes" id="UP000078561"/>
    </source>
</evidence>